<feature type="transmembrane region" description="Helical" evidence="2">
    <location>
        <begin position="975"/>
        <end position="999"/>
    </location>
</feature>
<dbReference type="SUPFAM" id="SSF82866">
    <property type="entry name" value="Multidrug efflux transporter AcrB transmembrane domain"/>
    <property type="match status" value="2"/>
</dbReference>
<dbReference type="Gene3D" id="1.20.1640.10">
    <property type="entry name" value="Multidrug efflux transporter AcrB transmembrane domain"/>
    <property type="match status" value="2"/>
</dbReference>
<protein>
    <submittedName>
        <fullName evidence="3">Efflux RND transporter permease subunit</fullName>
    </submittedName>
</protein>
<proteinExistence type="predicted"/>
<feature type="transmembrane region" description="Helical" evidence="2">
    <location>
        <begin position="428"/>
        <end position="450"/>
    </location>
</feature>
<sequence>MTWLMLLRRNAPGVVVLLAALTLAGVLGATRLPGGLYPEVTFPRIVVAATLNGASAQTLRLSVTGPVEEALSTVIGVRQVRSRTIRAAAEISLWFDSNTDMERALGLVNARLAEVQNALPPDTTLYAERLTPSSFPIQTLAVTGTADPARLREFALRTLRPGLAGLAGVGRVDVVGGDVRELSITVDAQRLEQAKLDLPTLATQVGSALMLEPAGRVDVHYQQALVVVRGPVDSPDQLAALVVGGTPEAPVRLGDVARIQEGHADRLSLTYANGRPAVLVNVGRRPGADAVTLAREIQAELERVRAGLPPGIQVELSYDQAGLIARSVAHVRDEVILGGLLTLAVVGLFLRSWRAMTAAAVVLPATLAMTFGALWLAGGTLNLMSLGGLAVAIGLVVDDAVVVVEAVYRRVAAGTERWAATAEALREIAWPVTNSTLTTVVVFAPLSLLPGVSGQFFSALAFTLCAAVLFSWVLAVTLTPLLCGWLLVAPGGHHAPAPVIPGFMLAQWRARPGVLVAGVALLTVLLAVLGRGVGTGFLPELDEGAFVVDYFTPTGTSVAEADRLGRALEAVVAEIPEVMGTSRRLGAELGPPAATESSRGDLTVSLSPQRTRHGPDIIEATRTRAEAALPGVRLEFVELLQDVLSDLEGAPDPVEVKLLGQDVQVLRDFAPRVAEQLQDIPGLADLFDGVTGCIPEAHLDVDLVQAGRLGFTTRDVSAQVRTALLGDVVGTLPREGRQVAVRVRLRDADRLDPQVLQHLRLRTASGGMVPLTQVARVRQECQAAELLSDNLRPLVAVTGRLAGRDLGGVTADVEARLATLKKPAGVEVRLGGQRESQRESFQALVLVLVLATLGVFLVLTFHFRGVVLPLLILGAVPVALAAGVACLRITGTPLNVSSLMGCILLVGLVVKNGILLLDRAEEGRAGGLAAAEAVSHATAVRLRPILMTTLATLLGLVPLALGLGEGGELQRPLAITVLGGLSLSTLTVLVGLPAAYVLVRRHEASVKS</sequence>
<dbReference type="Pfam" id="PF00873">
    <property type="entry name" value="ACR_tran"/>
    <property type="match status" value="1"/>
</dbReference>
<feature type="transmembrane region" description="Helical" evidence="2">
    <location>
        <begin position="335"/>
        <end position="351"/>
    </location>
</feature>
<dbReference type="PANTHER" id="PTHR32063">
    <property type="match status" value="1"/>
</dbReference>
<dbReference type="GO" id="GO:0005886">
    <property type="term" value="C:plasma membrane"/>
    <property type="evidence" value="ECO:0007669"/>
    <property type="project" value="TreeGrafter"/>
</dbReference>
<evidence type="ECO:0000313" key="4">
    <source>
        <dbReference type="Proteomes" id="UP000268313"/>
    </source>
</evidence>
<dbReference type="SUPFAM" id="SSF82693">
    <property type="entry name" value="Multidrug efflux transporter AcrB pore domain, PN1, PN2, PC1 and PC2 subdomains"/>
    <property type="match status" value="3"/>
</dbReference>
<keyword evidence="2" id="KW-0812">Transmembrane</keyword>
<feature type="transmembrane region" description="Helical" evidence="2">
    <location>
        <begin position="383"/>
        <end position="408"/>
    </location>
</feature>
<feature type="transmembrane region" description="Helical" evidence="2">
    <location>
        <begin position="843"/>
        <end position="863"/>
    </location>
</feature>
<dbReference type="Gene3D" id="3.30.70.1320">
    <property type="entry name" value="Multidrug efflux transporter AcrB pore domain like"/>
    <property type="match status" value="1"/>
</dbReference>
<dbReference type="RefSeq" id="WP_120605175.1">
    <property type="nucleotide sequence ID" value="NZ_RAWE01000106.1"/>
</dbReference>
<feature type="transmembrane region" description="Helical" evidence="2">
    <location>
        <begin position="510"/>
        <end position="529"/>
    </location>
</feature>
<accession>A0A3A8KBN9</accession>
<feature type="transmembrane region" description="Helical" evidence="2">
    <location>
        <begin position="870"/>
        <end position="890"/>
    </location>
</feature>
<dbReference type="Gene3D" id="3.30.2090.10">
    <property type="entry name" value="Multidrug efflux transporter AcrB TolC docking domain, DN and DC subdomains"/>
    <property type="match status" value="2"/>
</dbReference>
<dbReference type="Proteomes" id="UP000268313">
    <property type="component" value="Unassembled WGS sequence"/>
</dbReference>
<dbReference type="EMBL" id="RAWE01000106">
    <property type="protein sequence ID" value="RKG99811.1"/>
    <property type="molecule type" value="Genomic_DNA"/>
</dbReference>
<organism evidence="3 4">
    <name type="scientific">Corallococcus carmarthensis</name>
    <dbReference type="NCBI Taxonomy" id="2316728"/>
    <lineage>
        <taxon>Bacteria</taxon>
        <taxon>Pseudomonadati</taxon>
        <taxon>Myxococcota</taxon>
        <taxon>Myxococcia</taxon>
        <taxon>Myxococcales</taxon>
        <taxon>Cystobacterineae</taxon>
        <taxon>Myxococcaceae</taxon>
        <taxon>Corallococcus</taxon>
    </lineage>
</organism>
<dbReference type="InterPro" id="IPR001036">
    <property type="entry name" value="Acrflvin-R"/>
</dbReference>
<feature type="transmembrane region" description="Helical" evidence="2">
    <location>
        <begin position="896"/>
        <end position="917"/>
    </location>
</feature>
<dbReference type="Gene3D" id="3.30.70.1430">
    <property type="entry name" value="Multidrug efflux transporter AcrB pore domain"/>
    <property type="match status" value="2"/>
</dbReference>
<dbReference type="InterPro" id="IPR027463">
    <property type="entry name" value="AcrB_DN_DC_subdom"/>
</dbReference>
<evidence type="ECO:0000313" key="3">
    <source>
        <dbReference type="EMBL" id="RKG99811.1"/>
    </source>
</evidence>
<dbReference type="OrthoDB" id="9807612at2"/>
<feature type="region of interest" description="Disordered" evidence="1">
    <location>
        <begin position="588"/>
        <end position="610"/>
    </location>
</feature>
<name>A0A3A8KBN9_9BACT</name>
<dbReference type="PRINTS" id="PR00702">
    <property type="entry name" value="ACRIFLAVINRP"/>
</dbReference>
<dbReference type="SUPFAM" id="SSF82714">
    <property type="entry name" value="Multidrug efflux transporter AcrB TolC docking domain, DN and DC subdomains"/>
    <property type="match status" value="2"/>
</dbReference>
<keyword evidence="2" id="KW-1133">Transmembrane helix</keyword>
<gene>
    <name evidence="3" type="ORF">D7X32_25530</name>
</gene>
<keyword evidence="2" id="KW-0472">Membrane</keyword>
<feature type="transmembrane region" description="Helical" evidence="2">
    <location>
        <begin position="456"/>
        <end position="489"/>
    </location>
</feature>
<dbReference type="GO" id="GO:0042910">
    <property type="term" value="F:xenobiotic transmembrane transporter activity"/>
    <property type="evidence" value="ECO:0007669"/>
    <property type="project" value="TreeGrafter"/>
</dbReference>
<feature type="transmembrane region" description="Helical" evidence="2">
    <location>
        <begin position="358"/>
        <end position="377"/>
    </location>
</feature>
<evidence type="ECO:0000256" key="1">
    <source>
        <dbReference type="SAM" id="MobiDB-lite"/>
    </source>
</evidence>
<dbReference type="Gene3D" id="3.30.70.1440">
    <property type="entry name" value="Multidrug efflux transporter AcrB pore domain"/>
    <property type="match status" value="1"/>
</dbReference>
<comment type="caution">
    <text evidence="3">The sequence shown here is derived from an EMBL/GenBank/DDBJ whole genome shotgun (WGS) entry which is preliminary data.</text>
</comment>
<dbReference type="PANTHER" id="PTHR32063:SF0">
    <property type="entry name" value="SWARMING MOTILITY PROTEIN SWRC"/>
    <property type="match status" value="1"/>
</dbReference>
<keyword evidence="4" id="KW-1185">Reference proteome</keyword>
<dbReference type="AlphaFoldDB" id="A0A3A8KBN9"/>
<evidence type="ECO:0000256" key="2">
    <source>
        <dbReference type="SAM" id="Phobius"/>
    </source>
</evidence>
<feature type="transmembrane region" description="Helical" evidence="2">
    <location>
        <begin position="945"/>
        <end position="963"/>
    </location>
</feature>
<reference evidence="4" key="1">
    <citation type="submission" date="2018-09" db="EMBL/GenBank/DDBJ databases">
        <authorList>
            <person name="Livingstone P.G."/>
            <person name="Whitworth D.E."/>
        </authorList>
    </citation>
    <scope>NUCLEOTIDE SEQUENCE [LARGE SCALE GENOMIC DNA]</scope>
    <source>
        <strain evidence="4">CA043D</strain>
    </source>
</reference>